<protein>
    <recommendedName>
        <fullName evidence="3">DUF7755 domain-containing protein</fullName>
    </recommendedName>
</protein>
<gene>
    <name evidence="4" type="ORF">CSSPTR1EN2_LOCUS11498</name>
</gene>
<feature type="transmembrane region" description="Helical" evidence="2">
    <location>
        <begin position="384"/>
        <end position="405"/>
    </location>
</feature>
<dbReference type="Gene3D" id="2.60.60.20">
    <property type="entry name" value="PLAT/LH2 domain"/>
    <property type="match status" value="1"/>
</dbReference>
<organism evidence="4 5">
    <name type="scientific">Sphagnum troendelagicum</name>
    <dbReference type="NCBI Taxonomy" id="128251"/>
    <lineage>
        <taxon>Eukaryota</taxon>
        <taxon>Viridiplantae</taxon>
        <taxon>Streptophyta</taxon>
        <taxon>Embryophyta</taxon>
        <taxon>Bryophyta</taxon>
        <taxon>Sphagnophytina</taxon>
        <taxon>Sphagnopsida</taxon>
        <taxon>Sphagnales</taxon>
        <taxon>Sphagnaceae</taxon>
        <taxon>Sphagnum</taxon>
    </lineage>
</organism>
<feature type="region of interest" description="Disordered" evidence="1">
    <location>
        <begin position="87"/>
        <end position="114"/>
    </location>
</feature>
<dbReference type="Pfam" id="PF24938">
    <property type="entry name" value="DUF7755"/>
    <property type="match status" value="1"/>
</dbReference>
<evidence type="ECO:0000313" key="5">
    <source>
        <dbReference type="Proteomes" id="UP001497512"/>
    </source>
</evidence>
<evidence type="ECO:0000313" key="4">
    <source>
        <dbReference type="EMBL" id="CAK9212961.1"/>
    </source>
</evidence>
<evidence type="ECO:0000259" key="3">
    <source>
        <dbReference type="Pfam" id="PF24938"/>
    </source>
</evidence>
<reference evidence="4" key="1">
    <citation type="submission" date="2024-02" db="EMBL/GenBank/DDBJ databases">
        <authorList>
            <consortium name="ELIXIR-Norway"/>
            <consortium name="Elixir Norway"/>
        </authorList>
    </citation>
    <scope>NUCLEOTIDE SEQUENCE</scope>
</reference>
<feature type="transmembrane region" description="Helical" evidence="2">
    <location>
        <begin position="306"/>
        <end position="329"/>
    </location>
</feature>
<dbReference type="PANTHER" id="PTHR36330:SF2">
    <property type="entry name" value="LIPASE_LIPOOXYGENASE, PLAT_LH2 FAMILY PROTEIN"/>
    <property type="match status" value="1"/>
</dbReference>
<feature type="compositionally biased region" description="Low complexity" evidence="1">
    <location>
        <begin position="103"/>
        <end position="114"/>
    </location>
</feature>
<evidence type="ECO:0000256" key="1">
    <source>
        <dbReference type="SAM" id="MobiDB-lite"/>
    </source>
</evidence>
<sequence>MDCSLLAVCKSPPIASSRLASSSLCDHINFSSALFAGILRPQLGQKRGGSHGHSGLVIRAASTLPQTPESSRRSGFIEPVKLLQSNDVERKSTDSTSPDEEPSSSGQQWSTSASSSNEDAFYKIQVYTSNEVKSDLTEVTAGVAVAMIGETGEALVQRIPPVKENADGSAILGFRFQKGSIDELTFRGPNLGRLAALWIAPEAGTWRVEKAIVTIVPLPLQESSNVVSDGTNSNSSKKPKSGLYHVFEGHESVLGDGGALPAAELSPAYILELGSDDPLAAIIPAKRPRSSKESTKQREDGLKEYMALKVSLLSSTAVMVTAGTLGLFVVGAPDLAQGFAVGGAGGLLYLFLLQKTVDQLPSLDSNDLETNSTSSDQGGMSGRFSPATGVVLVAGIALVTLRLVQGGASSALSPGELLAGGLGFLTSRVAVFLAAFKPDGGNK</sequence>
<dbReference type="EMBL" id="OZ019911">
    <property type="protein sequence ID" value="CAK9212961.1"/>
    <property type="molecule type" value="Genomic_DNA"/>
</dbReference>
<accession>A0ABP0U4V9</accession>
<name>A0ABP0U4V9_9BRYO</name>
<keyword evidence="2" id="KW-0812">Transmembrane</keyword>
<keyword evidence="2" id="KW-1133">Transmembrane helix</keyword>
<keyword evidence="5" id="KW-1185">Reference proteome</keyword>
<dbReference type="PANTHER" id="PTHR36330">
    <property type="entry name" value="LIPASE/LIPOOXYGENASE, PLAT/LH2 FAMILY PROTEIN"/>
    <property type="match status" value="1"/>
</dbReference>
<dbReference type="Proteomes" id="UP001497512">
    <property type="component" value="Chromosome 19"/>
</dbReference>
<feature type="domain" description="DUF7755" evidence="3">
    <location>
        <begin position="120"/>
        <end position="270"/>
    </location>
</feature>
<dbReference type="InterPro" id="IPR056657">
    <property type="entry name" value="DUF7755"/>
</dbReference>
<evidence type="ECO:0000256" key="2">
    <source>
        <dbReference type="SAM" id="Phobius"/>
    </source>
</evidence>
<keyword evidence="2" id="KW-0472">Membrane</keyword>
<proteinExistence type="predicted"/>
<feature type="transmembrane region" description="Helical" evidence="2">
    <location>
        <begin position="417"/>
        <end position="436"/>
    </location>
</feature>
<feature type="transmembrane region" description="Helical" evidence="2">
    <location>
        <begin position="335"/>
        <end position="353"/>
    </location>
</feature>